<dbReference type="InterPro" id="IPR050238">
    <property type="entry name" value="DNA_Rep/Repair_Clamp_Loader"/>
</dbReference>
<dbReference type="PANTHER" id="PTHR11669">
    <property type="entry name" value="REPLICATION FACTOR C / DNA POLYMERASE III GAMMA-TAU SUBUNIT"/>
    <property type="match status" value="1"/>
</dbReference>
<dbReference type="Gene3D" id="3.40.50.300">
    <property type="entry name" value="P-loop containing nucleotide triphosphate hydrolases"/>
    <property type="match status" value="1"/>
</dbReference>
<comment type="caution">
    <text evidence="1">The sequence shown here is derived from an EMBL/GenBank/DDBJ whole genome shotgun (WGS) entry which is preliminary data.</text>
</comment>
<evidence type="ECO:0000313" key="1">
    <source>
        <dbReference type="EMBL" id="OEJ74567.1"/>
    </source>
</evidence>
<dbReference type="AlphaFoldDB" id="A0A1E5QJ20"/>
<dbReference type="GO" id="GO:0006261">
    <property type="term" value="P:DNA-templated DNA replication"/>
    <property type="evidence" value="ECO:0007669"/>
    <property type="project" value="TreeGrafter"/>
</dbReference>
<sequence>MNAFISVVGQDAAVNLLQSAIAKQRIAPAYLFVGPSGIGKSLTAQAFIEALFCHGLSEADAFVAKQRLRDCNHPDVLWIEPTYSHQGQRLTAAEAAEAGLKRKTPPQIAISQIRDLNPFLGRPPLWANRSLVAIDQAQTMAEAAANALLKTLEEPGKATIILIAPSVSSLLPTIISRCAVVPFYRLGTEAMAKVLKRQAYGNLLERPEILALAQGSPGEAIAAWEQMQAIPPNLLEKLATPPQTWRSALELAKDVDKILDTEAQLWLIDYLQQSYWQKNYPVPLLQALETARRQLLSYANPRLVWEVMLMGMCA</sequence>
<dbReference type="PANTHER" id="PTHR11669:SF8">
    <property type="entry name" value="DNA POLYMERASE III SUBUNIT DELTA"/>
    <property type="match status" value="1"/>
</dbReference>
<proteinExistence type="predicted"/>
<protein>
    <submittedName>
        <fullName evidence="1">DNA polymerase III subunit delta</fullName>
    </submittedName>
</protein>
<reference evidence="1" key="1">
    <citation type="submission" date="2016-09" db="EMBL/GenBank/DDBJ databases">
        <title>Draft genome of thermotolerant cyanobacterium Desertifilum sp. strain IPPAS B-1220.</title>
        <authorList>
            <person name="Sinetova M.A."/>
            <person name="Bolakhan K."/>
            <person name="Zayadan B.K."/>
            <person name="Mironov K.S."/>
            <person name="Ustinova V."/>
            <person name="Kupriyanova E.V."/>
            <person name="Sidorov R.A."/>
            <person name="Skrypnik A.N."/>
            <person name="Gogoleva N.E."/>
            <person name="Gogolev Y.V."/>
            <person name="Los D.A."/>
        </authorList>
    </citation>
    <scope>NUCLEOTIDE SEQUENCE [LARGE SCALE GENOMIC DNA]</scope>
    <source>
        <strain evidence="1">IPPAS B-1220</strain>
    </source>
</reference>
<organism evidence="1">
    <name type="scientific">Desertifilum tharense IPPAS B-1220</name>
    <dbReference type="NCBI Taxonomy" id="1781255"/>
    <lineage>
        <taxon>Bacteria</taxon>
        <taxon>Bacillati</taxon>
        <taxon>Cyanobacteriota</taxon>
        <taxon>Cyanophyceae</taxon>
        <taxon>Desertifilales</taxon>
        <taxon>Desertifilaceae</taxon>
        <taxon>Desertifilum</taxon>
    </lineage>
</organism>
<dbReference type="Pfam" id="PF13177">
    <property type="entry name" value="DNA_pol3_delta2"/>
    <property type="match status" value="1"/>
</dbReference>
<dbReference type="NCBIfam" id="NF005638">
    <property type="entry name" value="PRK07399.1"/>
    <property type="match status" value="1"/>
</dbReference>
<dbReference type="EMBL" id="MJGC01000065">
    <property type="protein sequence ID" value="OEJ74567.1"/>
    <property type="molecule type" value="Genomic_DNA"/>
</dbReference>
<dbReference type="RefSeq" id="WP_069967819.1">
    <property type="nucleotide sequence ID" value="NZ_CM124774.1"/>
</dbReference>
<dbReference type="InterPro" id="IPR027417">
    <property type="entry name" value="P-loop_NTPase"/>
</dbReference>
<dbReference type="OrthoDB" id="9810148at2"/>
<dbReference type="STRING" id="1781255.BH720_13915"/>
<dbReference type="SUPFAM" id="SSF52540">
    <property type="entry name" value="P-loop containing nucleoside triphosphate hydrolases"/>
    <property type="match status" value="1"/>
</dbReference>
<name>A0A1E5QJ20_9CYAN</name>
<accession>A0A1E5QJ20</accession>
<gene>
    <name evidence="1" type="ORF">BH720_13915</name>
</gene>